<dbReference type="EMBL" id="LIIN01000238">
    <property type="protein sequence ID" value="KZX19707.1"/>
    <property type="molecule type" value="Genomic_DNA"/>
</dbReference>
<evidence type="ECO:0000313" key="2">
    <source>
        <dbReference type="Proteomes" id="UP000076717"/>
    </source>
</evidence>
<accession>A0A162IYQ0</accession>
<sequence>MVPIRSAAVRGRVGLVRLAGAADPVAEVRAALGSAPRLLVVDDLDTVTDPLLRDAIRAELEAARAADGGFTLIASSVDADALDDLLPSDRGTLAVSPAAERRAIAKVL</sequence>
<dbReference type="Proteomes" id="UP000076717">
    <property type="component" value="Unassembled WGS sequence"/>
</dbReference>
<reference evidence="1 2" key="1">
    <citation type="submission" date="2015-08" db="EMBL/GenBank/DDBJ databases">
        <title>Draft Genome Sequence of Rathayibacter sp. Strain VKM Ac-2596 Isolated from Leaf Gall Induced by Plant-Parasitic Nematodes.</title>
        <authorList>
            <person name="Vasilenko O.V."/>
            <person name="Starodumova I.P."/>
            <person name="Tarlachkov S.V."/>
            <person name="Dorofeeva L.V."/>
            <person name="Evtushenko L.I."/>
        </authorList>
    </citation>
    <scope>NUCLEOTIDE SEQUENCE [LARGE SCALE GENOMIC DNA]</scope>
    <source>
        <strain evidence="1 2">VKM Ac-2596</strain>
    </source>
</reference>
<keyword evidence="2" id="KW-1185">Reference proteome</keyword>
<dbReference type="AlphaFoldDB" id="A0A162IYQ0"/>
<name>A0A162IYQ0_9MICO</name>
<protein>
    <recommendedName>
        <fullName evidence="3">DNA replication and repair protein RecF</fullName>
    </recommendedName>
</protein>
<gene>
    <name evidence="1" type="ORF">ACH61_03199</name>
</gene>
<evidence type="ECO:0000313" key="1">
    <source>
        <dbReference type="EMBL" id="KZX19707.1"/>
    </source>
</evidence>
<evidence type="ECO:0008006" key="3">
    <source>
        <dbReference type="Google" id="ProtNLM"/>
    </source>
</evidence>
<organism evidence="1 2">
    <name type="scientific">Rathayibacter tanaceti</name>
    <dbReference type="NCBI Taxonomy" id="1671680"/>
    <lineage>
        <taxon>Bacteria</taxon>
        <taxon>Bacillati</taxon>
        <taxon>Actinomycetota</taxon>
        <taxon>Actinomycetes</taxon>
        <taxon>Micrococcales</taxon>
        <taxon>Microbacteriaceae</taxon>
        <taxon>Rathayibacter</taxon>
    </lineage>
</organism>
<proteinExistence type="predicted"/>
<comment type="caution">
    <text evidence="1">The sequence shown here is derived from an EMBL/GenBank/DDBJ whole genome shotgun (WGS) entry which is preliminary data.</text>
</comment>